<evidence type="ECO:0000313" key="2">
    <source>
        <dbReference type="WBParaSite" id="MCU_009047-RA"/>
    </source>
</evidence>
<dbReference type="WBParaSite" id="MCU_009047-RA">
    <property type="protein sequence ID" value="MCU_009047-RA"/>
    <property type="gene ID" value="MCU_009047"/>
</dbReference>
<evidence type="ECO:0000256" key="1">
    <source>
        <dbReference type="SAM" id="MobiDB-lite"/>
    </source>
</evidence>
<reference evidence="2" key="1">
    <citation type="submission" date="2019-11" db="UniProtKB">
        <authorList>
            <consortium name="WormBaseParasite"/>
        </authorList>
    </citation>
    <scope>IDENTIFICATION</scope>
</reference>
<sequence>FYPNFKAPNLNCPGLSYGGPCTPGLTIFVHLLCISTNESVHRATLGVLVEVAQDRDSLDAVASVPGISIRLNELANSRNEAISTYAGTLILRLTATPDDSSASGGGHKAETLNTPPPLPMDTSGGRMSPVVASSCFPPQTVFHQHHNQSAPYAPQQSQQRYSQGNYHYAGEASGGSLMAMVGPPPPPATSVYVGGGGGCPISTQTLPPQQHQHCFQQQVNESVYPQCSWSGSPYSSEPQGRPVYTNTMPPHHPLPPHQEVVYGSAAAGYPPLAGARGGGATYHHRGSPASTNYYSSGYVEQQHPVGPIASPNPRACYPASTPTSMDTTAAAGYPSAGTAAGRLPPADAYMGGALQSANSSTPTSSAASDHRWFSSAQMCLP</sequence>
<proteinExistence type="predicted"/>
<feature type="region of interest" description="Disordered" evidence="1">
    <location>
        <begin position="146"/>
        <end position="168"/>
    </location>
</feature>
<protein>
    <submittedName>
        <fullName evidence="2">RunxI domain-containing protein</fullName>
    </submittedName>
</protein>
<organism evidence="2">
    <name type="scientific">Mesocestoides corti</name>
    <name type="common">Flatworm</name>
    <dbReference type="NCBI Taxonomy" id="53468"/>
    <lineage>
        <taxon>Eukaryota</taxon>
        <taxon>Metazoa</taxon>
        <taxon>Spiralia</taxon>
        <taxon>Lophotrochozoa</taxon>
        <taxon>Platyhelminthes</taxon>
        <taxon>Cestoda</taxon>
        <taxon>Eucestoda</taxon>
        <taxon>Cyclophyllidea</taxon>
        <taxon>Mesocestoididae</taxon>
        <taxon>Mesocestoides</taxon>
    </lineage>
</organism>
<accession>A0A5K3FJN4</accession>
<name>A0A5K3FJN4_MESCO</name>
<dbReference type="AlphaFoldDB" id="A0A5K3FJN4"/>
<dbReference type="InterPro" id="IPR011989">
    <property type="entry name" value="ARM-like"/>
</dbReference>
<dbReference type="Gene3D" id="1.25.10.10">
    <property type="entry name" value="Leucine-rich Repeat Variant"/>
    <property type="match status" value="1"/>
</dbReference>
<feature type="compositionally biased region" description="Low complexity" evidence="1">
    <location>
        <begin position="148"/>
        <end position="163"/>
    </location>
</feature>